<proteinExistence type="predicted"/>
<sequence length="116" mass="14259">MLIRTATTYMMLHSNTPKYPITREFFRKLFSSKPQEPKEQLLQSPDMKTFAAHIKQMEQIPSQKEQNLTVFNKLNIGFSIFRKYFRYFVYFFFKMVYLILDEYKRFIIFGIIFYFL</sequence>
<evidence type="ECO:0000313" key="3">
    <source>
        <dbReference type="Proteomes" id="UP000688137"/>
    </source>
</evidence>
<feature type="transmembrane region" description="Helical" evidence="1">
    <location>
        <begin position="84"/>
        <end position="100"/>
    </location>
</feature>
<dbReference type="EMBL" id="CAJJDM010000129">
    <property type="protein sequence ID" value="CAD8105050.1"/>
    <property type="molecule type" value="Genomic_DNA"/>
</dbReference>
<keyword evidence="3" id="KW-1185">Reference proteome</keyword>
<name>A0A8S1PNL1_PARPR</name>
<evidence type="ECO:0000313" key="2">
    <source>
        <dbReference type="EMBL" id="CAD8105050.1"/>
    </source>
</evidence>
<dbReference type="AlphaFoldDB" id="A0A8S1PNL1"/>
<gene>
    <name evidence="2" type="ORF">PPRIM_AZ9-3.1.T1260025</name>
</gene>
<dbReference type="OMA" id="YKRFIIF"/>
<reference evidence="2" key="1">
    <citation type="submission" date="2021-01" db="EMBL/GenBank/DDBJ databases">
        <authorList>
            <consortium name="Genoscope - CEA"/>
            <person name="William W."/>
        </authorList>
    </citation>
    <scope>NUCLEOTIDE SEQUENCE</scope>
</reference>
<dbReference type="Proteomes" id="UP000688137">
    <property type="component" value="Unassembled WGS sequence"/>
</dbReference>
<keyword evidence="1" id="KW-1133">Transmembrane helix</keyword>
<keyword evidence="1" id="KW-0812">Transmembrane</keyword>
<keyword evidence="1" id="KW-0472">Membrane</keyword>
<organism evidence="2 3">
    <name type="scientific">Paramecium primaurelia</name>
    <dbReference type="NCBI Taxonomy" id="5886"/>
    <lineage>
        <taxon>Eukaryota</taxon>
        <taxon>Sar</taxon>
        <taxon>Alveolata</taxon>
        <taxon>Ciliophora</taxon>
        <taxon>Intramacronucleata</taxon>
        <taxon>Oligohymenophorea</taxon>
        <taxon>Peniculida</taxon>
        <taxon>Parameciidae</taxon>
        <taxon>Paramecium</taxon>
    </lineage>
</organism>
<protein>
    <submittedName>
        <fullName evidence="2">Uncharacterized protein</fullName>
    </submittedName>
</protein>
<accession>A0A8S1PNL1</accession>
<evidence type="ECO:0000256" key="1">
    <source>
        <dbReference type="SAM" id="Phobius"/>
    </source>
</evidence>
<comment type="caution">
    <text evidence="2">The sequence shown here is derived from an EMBL/GenBank/DDBJ whole genome shotgun (WGS) entry which is preliminary data.</text>
</comment>